<dbReference type="PROSITE" id="PS00580">
    <property type="entry name" value="RIBOSOMAL_L32E"/>
    <property type="match status" value="1"/>
</dbReference>
<comment type="similarity">
    <text evidence="1">Belongs to the eukaryotic ribosomal protein eL32 family.</text>
</comment>
<evidence type="ECO:0000256" key="3">
    <source>
        <dbReference type="ARBA" id="ARBA00023274"/>
    </source>
</evidence>
<evidence type="ECO:0000256" key="4">
    <source>
        <dbReference type="ARBA" id="ARBA00035335"/>
    </source>
</evidence>
<proteinExistence type="evidence at transcript level"/>
<keyword evidence="2 5" id="KW-0689">Ribosomal protein</keyword>
<dbReference type="PANTHER" id="PTHR23413">
    <property type="entry name" value="60S RIBOSOMAL PROTEIN L32 AND DNA-DIRECTED RNA POLYMERASE II, SUBUNIT N"/>
    <property type="match status" value="1"/>
</dbReference>
<dbReference type="GO" id="GO:0003735">
    <property type="term" value="F:structural constituent of ribosome"/>
    <property type="evidence" value="ECO:0007669"/>
    <property type="project" value="InterPro"/>
</dbReference>
<dbReference type="InterPro" id="IPR001515">
    <property type="entry name" value="Ribosomal_eL32"/>
</dbReference>
<dbReference type="SUPFAM" id="SSF52042">
    <property type="entry name" value="Ribosomal protein L32e"/>
    <property type="match status" value="1"/>
</dbReference>
<dbReference type="AlphaFoldDB" id="A0A0U2LGG4"/>
<keyword evidence="3" id="KW-0687">Ribonucleoprotein</keyword>
<dbReference type="Pfam" id="PF01655">
    <property type="entry name" value="Ribosomal_L32e"/>
    <property type="match status" value="1"/>
</dbReference>
<evidence type="ECO:0000256" key="2">
    <source>
        <dbReference type="ARBA" id="ARBA00022980"/>
    </source>
</evidence>
<evidence type="ECO:0000256" key="1">
    <source>
        <dbReference type="ARBA" id="ARBA00008431"/>
    </source>
</evidence>
<organism evidence="5">
    <name type="scientific">Centropages dorsispinatus</name>
    <dbReference type="NCBI Taxonomy" id="1239308"/>
    <lineage>
        <taxon>Eukaryota</taxon>
        <taxon>Metazoa</taxon>
        <taxon>Ecdysozoa</taxon>
        <taxon>Arthropoda</taxon>
        <taxon>Crustacea</taxon>
        <taxon>Multicrustacea</taxon>
        <taxon>Hexanauplia</taxon>
        <taxon>Copepoda</taxon>
        <taxon>Calanoida</taxon>
        <taxon>Centropagidae</taxon>
        <taxon>Centropages</taxon>
    </lineage>
</organism>
<name>A0A0U2LGG4_9MAXI</name>
<reference evidence="5" key="1">
    <citation type="journal article" date="2015" name="Sci. Rep.">
        <title>Spliced leader RNA trans-splicing discovered in copepods.</title>
        <authorList>
            <person name="Yang F."/>
            <person name="Xu D."/>
            <person name="Zhuang Y."/>
            <person name="Yi X."/>
            <person name="Huang Y."/>
            <person name="Chen H."/>
            <person name="Lin S."/>
            <person name="Campbell D.A."/>
            <person name="Sturm N.R."/>
            <person name="Liu G."/>
            <person name="Zhang H."/>
        </authorList>
    </citation>
    <scope>NUCLEOTIDE SEQUENCE</scope>
</reference>
<dbReference type="GO" id="GO:0006412">
    <property type="term" value="P:translation"/>
    <property type="evidence" value="ECO:0007669"/>
    <property type="project" value="InterPro"/>
</dbReference>
<sequence length="134" mass="15600">MALTPASRPKIVKKRTKKFIRHQSDRYDKLKQNWRRPKGIDNRVRRKFRGMYKLPGIGYGSAKATKHMMPSGFRKVLVHNVKELEVLMMQNKKFCAEIAHGVSSKNRKNLVERAQQLAIRVTNPSAKVRSEENE</sequence>
<dbReference type="EMBL" id="KT755198">
    <property type="protein sequence ID" value="ALS05032.1"/>
    <property type="molecule type" value="mRNA"/>
</dbReference>
<dbReference type="InterPro" id="IPR018263">
    <property type="entry name" value="Ribosomal_eL32_CS"/>
</dbReference>
<evidence type="ECO:0000313" key="5">
    <source>
        <dbReference type="EMBL" id="ALS05032.1"/>
    </source>
</evidence>
<dbReference type="PANTHER" id="PTHR23413:SF1">
    <property type="entry name" value="RIBOSOMAL PROTEIN L32"/>
    <property type="match status" value="1"/>
</dbReference>
<dbReference type="SMART" id="SM01393">
    <property type="entry name" value="Ribosomal_L32e"/>
    <property type="match status" value="1"/>
</dbReference>
<dbReference type="GO" id="GO:0022625">
    <property type="term" value="C:cytosolic large ribosomal subunit"/>
    <property type="evidence" value="ECO:0007669"/>
    <property type="project" value="TreeGrafter"/>
</dbReference>
<dbReference type="CDD" id="cd00513">
    <property type="entry name" value="Ribosomal_L32_L32e"/>
    <property type="match status" value="1"/>
</dbReference>
<dbReference type="InterPro" id="IPR036351">
    <property type="entry name" value="Ribosomal_eL32_sf"/>
</dbReference>
<protein>
    <recommendedName>
        <fullName evidence="4">60S ribosomal protein L32</fullName>
    </recommendedName>
</protein>
<accession>A0A0U2LGG4</accession>